<evidence type="ECO:0000259" key="1">
    <source>
        <dbReference type="Pfam" id="PF13472"/>
    </source>
</evidence>
<dbReference type="Pfam" id="PF13472">
    <property type="entry name" value="Lipase_GDSL_2"/>
    <property type="match status" value="1"/>
</dbReference>
<organism evidence="2">
    <name type="scientific">marine metagenome</name>
    <dbReference type="NCBI Taxonomy" id="408172"/>
    <lineage>
        <taxon>unclassified sequences</taxon>
        <taxon>metagenomes</taxon>
        <taxon>ecological metagenomes</taxon>
    </lineage>
</organism>
<sequence>MSKVMLLGDSIRMSYQGLVAETLSADGHQVWGPPENCQFSLYTLASLGSWLTQFPDPDVVHWNNGLHDIGHNPNRAPVQMPIDVYAANLDFIGRQLLDTGAAVVFATNTPVHPDRPFRDDQWSWRNDEIDAYNAAARDVMTELGVPLNDLHALIGADPDALLSDDQLHLSEAGQKICAAAVATAIRAR</sequence>
<feature type="non-terminal residue" evidence="2">
    <location>
        <position position="188"/>
    </location>
</feature>
<accession>A0A382YU13</accession>
<dbReference type="EMBL" id="UINC01178551">
    <property type="protein sequence ID" value="SVD86766.1"/>
    <property type="molecule type" value="Genomic_DNA"/>
</dbReference>
<dbReference type="PANTHER" id="PTHR30383:SF5">
    <property type="entry name" value="SGNH HYDROLASE-TYPE ESTERASE DOMAIN-CONTAINING PROTEIN"/>
    <property type="match status" value="1"/>
</dbReference>
<reference evidence="2" key="1">
    <citation type="submission" date="2018-05" db="EMBL/GenBank/DDBJ databases">
        <authorList>
            <person name="Lanie J.A."/>
            <person name="Ng W.-L."/>
            <person name="Kazmierczak K.M."/>
            <person name="Andrzejewski T.M."/>
            <person name="Davidsen T.M."/>
            <person name="Wayne K.J."/>
            <person name="Tettelin H."/>
            <person name="Glass J.I."/>
            <person name="Rusch D."/>
            <person name="Podicherti R."/>
            <person name="Tsui H.-C.T."/>
            <person name="Winkler M.E."/>
        </authorList>
    </citation>
    <scope>NUCLEOTIDE SEQUENCE</scope>
</reference>
<dbReference type="PANTHER" id="PTHR30383">
    <property type="entry name" value="THIOESTERASE 1/PROTEASE 1/LYSOPHOSPHOLIPASE L1"/>
    <property type="match status" value="1"/>
</dbReference>
<dbReference type="GO" id="GO:0004622">
    <property type="term" value="F:phosphatidylcholine lysophospholipase activity"/>
    <property type="evidence" value="ECO:0007669"/>
    <property type="project" value="TreeGrafter"/>
</dbReference>
<protein>
    <recommendedName>
        <fullName evidence="1">SGNH hydrolase-type esterase domain-containing protein</fullName>
    </recommendedName>
</protein>
<dbReference type="Gene3D" id="3.40.50.1110">
    <property type="entry name" value="SGNH hydrolase"/>
    <property type="match status" value="1"/>
</dbReference>
<proteinExistence type="predicted"/>
<evidence type="ECO:0000313" key="2">
    <source>
        <dbReference type="EMBL" id="SVD86766.1"/>
    </source>
</evidence>
<dbReference type="InterPro" id="IPR036514">
    <property type="entry name" value="SGNH_hydro_sf"/>
</dbReference>
<name>A0A382YU13_9ZZZZ</name>
<dbReference type="CDD" id="cd00229">
    <property type="entry name" value="SGNH_hydrolase"/>
    <property type="match status" value="1"/>
</dbReference>
<dbReference type="InterPro" id="IPR013830">
    <property type="entry name" value="SGNH_hydro"/>
</dbReference>
<feature type="domain" description="SGNH hydrolase-type esterase" evidence="1">
    <location>
        <begin position="17"/>
        <end position="176"/>
    </location>
</feature>
<dbReference type="SUPFAM" id="SSF52266">
    <property type="entry name" value="SGNH hydrolase"/>
    <property type="match status" value="1"/>
</dbReference>
<gene>
    <name evidence="2" type="ORF">METZ01_LOCUS439620</name>
</gene>
<dbReference type="InterPro" id="IPR051532">
    <property type="entry name" value="Ester_Hydrolysis_Enzymes"/>
</dbReference>
<dbReference type="AlphaFoldDB" id="A0A382YU13"/>